<dbReference type="KEGG" id="pfer:IRI77_36355"/>
<feature type="chain" id="PRO_5032693120" evidence="3">
    <location>
        <begin position="20"/>
        <end position="798"/>
    </location>
</feature>
<keyword evidence="6" id="KW-1185">Reference proteome</keyword>
<dbReference type="InterPro" id="IPR019734">
    <property type="entry name" value="TPR_rpt"/>
</dbReference>
<sequence length="798" mass="85736">MRSLSILCCSFTAVCLAQGAVSAEQQSKAQALATQAESEFAAGKYPEAIRDASECAKLNAALKLPKPEVDCRTTVGRARVNSGEYEAALAAYGAARGVARGAGITSAEVTLLNNEANVYYFLGRYSEAHDRYNEALDILGRHGQEDWHARRLQMTRANIAVLYQKLGQYQRALAIYQELSSARSALAPGERAQLLANMGVLYRRLGDPYKALDRYREAQALFAANHDRDGEIGVIKNMGIALALDLEDPAQARPNFERALKLALDSGNRREATQALLYLSESSRRRHLAPVARQQAARALQAAEQINAPEEKWKAQYELGRVEEDMGQPAEALALYREAIAAIEAMRTSISTVGLRAGFLGDKRDVYDAAITLLVEQDSPKLEEIFHYMEQGRARALKDRISVQAGPATIAGIQKRLSPGSALLEFWLADPHGAVIWITPAAAGLLRFDAPAAGMIDAYLDTLRSGQAAWQDASAKLGTATLGVLAKLPQPATSQLIIVGDGRLQSLPFESLRLPGSDELLIDRFAVSYLPSSSMLAGQRAERGWLSPWRAMLVAFASPRAPASASGSALFAEGLAELPGATEEAHAAASATSGRTLVHAGASNLKSFVSAVNLKGVPLLHFATHAVADSVDPDRSRLVFTSPDAGRPYDFLFAREVAALDLSTTLLVTLAACDTELGQAVAGEGIQGISRAFLGAGAKSTVSTLWRISDRPSAEFMRTFYSALDAGETVSAALREARLSFRRSGQALAHPRYWAGYVLNGDASARTPRSTLLPVLASLAGIVLALLSWAYRIRTASK</sequence>
<evidence type="ECO:0000313" key="5">
    <source>
        <dbReference type="EMBL" id="QOY88151.1"/>
    </source>
</evidence>
<evidence type="ECO:0000259" key="4">
    <source>
        <dbReference type="Pfam" id="PF12770"/>
    </source>
</evidence>
<dbReference type="EMBL" id="CP063849">
    <property type="protein sequence ID" value="QOY88151.1"/>
    <property type="molecule type" value="Genomic_DNA"/>
</dbReference>
<feature type="domain" description="CHAT" evidence="4">
    <location>
        <begin position="475"/>
        <end position="762"/>
    </location>
</feature>
<feature type="signal peptide" evidence="3">
    <location>
        <begin position="1"/>
        <end position="19"/>
    </location>
</feature>
<dbReference type="AlphaFoldDB" id="A0A7S7NR45"/>
<dbReference type="SMART" id="SM00028">
    <property type="entry name" value="TPR"/>
    <property type="match status" value="7"/>
</dbReference>
<keyword evidence="2" id="KW-1133">Transmembrane helix</keyword>
<dbReference type="RefSeq" id="WP_194449814.1">
    <property type="nucleotide sequence ID" value="NZ_CP063849.1"/>
</dbReference>
<evidence type="ECO:0000313" key="6">
    <source>
        <dbReference type="Proteomes" id="UP000593892"/>
    </source>
</evidence>
<dbReference type="SUPFAM" id="SSF48452">
    <property type="entry name" value="TPR-like"/>
    <property type="match status" value="2"/>
</dbReference>
<dbReference type="Gene3D" id="1.25.40.10">
    <property type="entry name" value="Tetratricopeptide repeat domain"/>
    <property type="match status" value="2"/>
</dbReference>
<evidence type="ECO:0000256" key="2">
    <source>
        <dbReference type="SAM" id="Phobius"/>
    </source>
</evidence>
<reference evidence="5 6" key="1">
    <citation type="submission" date="2020-10" db="EMBL/GenBank/DDBJ databases">
        <title>Complete genome sequence of Paludibaculum fermentans P105T, a facultatively anaerobic acidobacterium capable of dissimilatory Fe(III) reduction.</title>
        <authorList>
            <person name="Dedysh S.N."/>
            <person name="Beletsky A.V."/>
            <person name="Kulichevskaya I.S."/>
            <person name="Mardanov A.V."/>
            <person name="Ravin N.V."/>
        </authorList>
    </citation>
    <scope>NUCLEOTIDE SEQUENCE [LARGE SCALE GENOMIC DNA]</scope>
    <source>
        <strain evidence="5 6">P105</strain>
    </source>
</reference>
<dbReference type="Proteomes" id="UP000593892">
    <property type="component" value="Chromosome"/>
</dbReference>
<dbReference type="Pfam" id="PF12770">
    <property type="entry name" value="CHAT"/>
    <property type="match status" value="1"/>
</dbReference>
<gene>
    <name evidence="5" type="ORF">IRI77_36355</name>
</gene>
<keyword evidence="2" id="KW-0812">Transmembrane</keyword>
<organism evidence="5 6">
    <name type="scientific">Paludibaculum fermentans</name>
    <dbReference type="NCBI Taxonomy" id="1473598"/>
    <lineage>
        <taxon>Bacteria</taxon>
        <taxon>Pseudomonadati</taxon>
        <taxon>Acidobacteriota</taxon>
        <taxon>Terriglobia</taxon>
        <taxon>Bryobacterales</taxon>
        <taxon>Bryobacteraceae</taxon>
        <taxon>Paludibaculum</taxon>
    </lineage>
</organism>
<evidence type="ECO:0000256" key="1">
    <source>
        <dbReference type="PROSITE-ProRule" id="PRU00339"/>
    </source>
</evidence>
<keyword evidence="2" id="KW-0472">Membrane</keyword>
<dbReference type="Pfam" id="PF13181">
    <property type="entry name" value="TPR_8"/>
    <property type="match status" value="1"/>
</dbReference>
<dbReference type="InterPro" id="IPR024983">
    <property type="entry name" value="CHAT_dom"/>
</dbReference>
<dbReference type="InterPro" id="IPR011990">
    <property type="entry name" value="TPR-like_helical_dom_sf"/>
</dbReference>
<proteinExistence type="predicted"/>
<feature type="transmembrane region" description="Helical" evidence="2">
    <location>
        <begin position="772"/>
        <end position="791"/>
    </location>
</feature>
<accession>A0A7S7NR45</accession>
<dbReference type="PANTHER" id="PTHR10098">
    <property type="entry name" value="RAPSYN-RELATED"/>
    <property type="match status" value="1"/>
</dbReference>
<feature type="repeat" description="TPR" evidence="1">
    <location>
        <begin position="192"/>
        <end position="225"/>
    </location>
</feature>
<protein>
    <submittedName>
        <fullName evidence="5">CHAT domain-containing protein</fullName>
    </submittedName>
</protein>
<keyword evidence="3" id="KW-0732">Signal</keyword>
<evidence type="ECO:0000256" key="3">
    <source>
        <dbReference type="SAM" id="SignalP"/>
    </source>
</evidence>
<dbReference type="Pfam" id="PF13424">
    <property type="entry name" value="TPR_12"/>
    <property type="match status" value="2"/>
</dbReference>
<name>A0A7S7NR45_PALFE</name>
<keyword evidence="1" id="KW-0802">TPR repeat</keyword>
<dbReference type="PROSITE" id="PS50005">
    <property type="entry name" value="TPR"/>
    <property type="match status" value="1"/>
</dbReference>